<dbReference type="AlphaFoldDB" id="A0A5Q4ZYE5"/>
<evidence type="ECO:0000313" key="2">
    <source>
        <dbReference type="EMBL" id="VVV06888.1"/>
    </source>
</evidence>
<keyword evidence="1" id="KW-0812">Transmembrane</keyword>
<keyword evidence="1" id="KW-1133">Transmembrane helix</keyword>
<dbReference type="RefSeq" id="WP_192957802.1">
    <property type="nucleotide sequence ID" value="NZ_LR721753.1"/>
</dbReference>
<evidence type="ECO:0000256" key="1">
    <source>
        <dbReference type="SAM" id="Phobius"/>
    </source>
</evidence>
<reference evidence="2" key="1">
    <citation type="submission" date="2019-09" db="EMBL/GenBank/DDBJ databases">
        <authorList>
            <person name="Hjerde E."/>
        </authorList>
    </citation>
    <scope>NUCLEOTIDE SEQUENCE [LARGE SCALE GENOMIC DNA]</scope>
    <source>
        <strain evidence="2">06/09/160</strain>
        <plasmid evidence="2">pAWOD_2</plasmid>
    </source>
</reference>
<protein>
    <submittedName>
        <fullName evidence="2">Uncharacterized protein</fullName>
    </submittedName>
</protein>
<gene>
    <name evidence="2" type="ORF">AW0309160_04382</name>
</gene>
<geneLocation type="plasmid" evidence="2">
    <name>pAWOD_2</name>
</geneLocation>
<name>A0A5Q4ZYE5_9GAMM</name>
<dbReference type="EMBL" id="LR721753">
    <property type="protein sequence ID" value="VVV06888.1"/>
    <property type="molecule type" value="Genomic_DNA"/>
</dbReference>
<keyword evidence="1" id="KW-0472">Membrane</keyword>
<feature type="transmembrane region" description="Helical" evidence="1">
    <location>
        <begin position="20"/>
        <end position="38"/>
    </location>
</feature>
<keyword evidence="2" id="KW-0614">Plasmid</keyword>
<proteinExistence type="predicted"/>
<sequence>MLREYWNSVLLEARLLVTPQQENILLFIFALLVVIYLIRISKDKRVSRWVQPTHLKASEDLQKDEVKVKIKCL</sequence>
<accession>A0A5Q4ZYE5</accession>
<organism evidence="2">
    <name type="scientific">Aliivibrio wodanis</name>
    <dbReference type="NCBI Taxonomy" id="80852"/>
    <lineage>
        <taxon>Bacteria</taxon>
        <taxon>Pseudomonadati</taxon>
        <taxon>Pseudomonadota</taxon>
        <taxon>Gammaproteobacteria</taxon>
        <taxon>Vibrionales</taxon>
        <taxon>Vibrionaceae</taxon>
        <taxon>Aliivibrio</taxon>
    </lineage>
</organism>